<dbReference type="PANTHER" id="PTHR30055">
    <property type="entry name" value="HTH-TYPE TRANSCRIPTIONAL REGULATOR RUTR"/>
    <property type="match status" value="1"/>
</dbReference>
<evidence type="ECO:0000256" key="1">
    <source>
        <dbReference type="ARBA" id="ARBA00023015"/>
    </source>
</evidence>
<feature type="domain" description="HTH tetR-type" evidence="4">
    <location>
        <begin position="14"/>
        <end position="60"/>
    </location>
</feature>
<evidence type="ECO:0000313" key="5">
    <source>
        <dbReference type="EMBL" id="WEG09339.1"/>
    </source>
</evidence>
<dbReference type="SUPFAM" id="SSF46689">
    <property type="entry name" value="Homeodomain-like"/>
    <property type="match status" value="1"/>
</dbReference>
<dbReference type="Pfam" id="PF00440">
    <property type="entry name" value="TetR_N"/>
    <property type="match status" value="1"/>
</dbReference>
<dbReference type="EMBL" id="CP119108">
    <property type="protein sequence ID" value="WEG09339.1"/>
    <property type="molecule type" value="Genomic_DNA"/>
</dbReference>
<name>A0ABY8BYR4_9MICO</name>
<evidence type="ECO:0000259" key="4">
    <source>
        <dbReference type="Pfam" id="PF00440"/>
    </source>
</evidence>
<accession>A0ABY8BYR4</accession>
<keyword evidence="2" id="KW-0238">DNA-binding</keyword>
<keyword evidence="3" id="KW-0804">Transcription</keyword>
<keyword evidence="1" id="KW-0805">Transcription regulation</keyword>
<evidence type="ECO:0000256" key="3">
    <source>
        <dbReference type="ARBA" id="ARBA00023163"/>
    </source>
</evidence>
<dbReference type="PANTHER" id="PTHR30055:SF234">
    <property type="entry name" value="HTH-TYPE TRANSCRIPTIONAL REGULATOR BETI"/>
    <property type="match status" value="1"/>
</dbReference>
<organism evidence="5 6">
    <name type="scientific">Microbacterium horticulturae</name>
    <dbReference type="NCBI Taxonomy" id="3028316"/>
    <lineage>
        <taxon>Bacteria</taxon>
        <taxon>Bacillati</taxon>
        <taxon>Actinomycetota</taxon>
        <taxon>Actinomycetes</taxon>
        <taxon>Micrococcales</taxon>
        <taxon>Microbacteriaceae</taxon>
        <taxon>Microbacterium</taxon>
    </lineage>
</organism>
<sequence>MARPSVAAERRVQIAEATIRCIGAHGYAGTTLDLVAEEAGMARGHVRHFAGNRDEMLVAAAWYLYFSDFPSGDDDAAPTGGSFLPTEVHDVETALDYLFGDFGTPGLENTAALAFVEAGRMNPDIHRIVAKAYESMHDEVAAVLAAASPSVDAAECARVAAGVVSIALGNVFMNDIEVTPARNAAARATAELLISTLGG</sequence>
<dbReference type="InterPro" id="IPR009057">
    <property type="entry name" value="Homeodomain-like_sf"/>
</dbReference>
<gene>
    <name evidence="5" type="ORF">PU630_01880</name>
</gene>
<dbReference type="Proteomes" id="UP001214553">
    <property type="component" value="Chromosome"/>
</dbReference>
<dbReference type="InterPro" id="IPR001647">
    <property type="entry name" value="HTH_TetR"/>
</dbReference>
<protein>
    <submittedName>
        <fullName evidence="5">TetR/AcrR family transcriptional regulator</fullName>
    </submittedName>
</protein>
<keyword evidence="6" id="KW-1185">Reference proteome</keyword>
<dbReference type="Gene3D" id="1.10.357.10">
    <property type="entry name" value="Tetracycline Repressor, domain 2"/>
    <property type="match status" value="1"/>
</dbReference>
<evidence type="ECO:0000256" key="2">
    <source>
        <dbReference type="ARBA" id="ARBA00023125"/>
    </source>
</evidence>
<proteinExistence type="predicted"/>
<reference evidence="5 6" key="1">
    <citation type="submission" date="2023-03" db="EMBL/GenBank/DDBJ databases">
        <title>Genome sequence of Microbacterium sp. KACC 23027.</title>
        <authorList>
            <person name="Kim S."/>
            <person name="Heo J."/>
            <person name="Kwon S.-W."/>
        </authorList>
    </citation>
    <scope>NUCLEOTIDE SEQUENCE [LARGE SCALE GENOMIC DNA]</scope>
    <source>
        <strain evidence="5 6">KACC 23027</strain>
    </source>
</reference>
<dbReference type="InterPro" id="IPR050109">
    <property type="entry name" value="HTH-type_TetR-like_transc_reg"/>
</dbReference>
<dbReference type="RefSeq" id="WP_275278663.1">
    <property type="nucleotide sequence ID" value="NZ_CP119108.1"/>
</dbReference>
<evidence type="ECO:0000313" key="6">
    <source>
        <dbReference type="Proteomes" id="UP001214553"/>
    </source>
</evidence>